<reference evidence="2 3" key="2">
    <citation type="journal article" date="2017" name="Antonie Van Leeuwenhoek">
        <title>Rhizobium rhizosphaerae sp. nov., a novel species isolated from rice rhizosphere.</title>
        <authorList>
            <person name="Zhao J.J."/>
            <person name="Zhang J."/>
            <person name="Zhang R.J."/>
            <person name="Zhang C.W."/>
            <person name="Yin H.Q."/>
            <person name="Zhang X.X."/>
        </authorList>
    </citation>
    <scope>NUCLEOTIDE SEQUENCE [LARGE SCALE GENOMIC DNA]</scope>
    <source>
        <strain evidence="2 3">ACAM 611</strain>
    </source>
</reference>
<evidence type="ECO:0000256" key="1">
    <source>
        <dbReference type="SAM" id="MobiDB-lite"/>
    </source>
</evidence>
<organism evidence="2 3">
    <name type="scientific">Glaciecola punicea ACAM 611</name>
    <dbReference type="NCBI Taxonomy" id="1121923"/>
    <lineage>
        <taxon>Bacteria</taxon>
        <taxon>Pseudomonadati</taxon>
        <taxon>Pseudomonadota</taxon>
        <taxon>Gammaproteobacteria</taxon>
        <taxon>Alteromonadales</taxon>
        <taxon>Alteromonadaceae</taxon>
        <taxon>Glaciecola</taxon>
    </lineage>
</organism>
<dbReference type="OrthoDB" id="9960423at2"/>
<accession>H5T7F2</accession>
<reference evidence="2 3" key="1">
    <citation type="journal article" date="2012" name="J. Bacteriol.">
        <title>Genome sequence of proteorhodopsin-containing sea ice bacterium Glaciecola punicea ACAM 611T.</title>
        <authorList>
            <person name="Qin Q.-L."/>
            <person name="Xie B.-B."/>
            <person name="Shu Y.-L."/>
            <person name="Rong J.-C."/>
            <person name="Zhao D.-L."/>
            <person name="Zhang X.-Y."/>
            <person name="Chen X.-L."/>
            <person name="Zhou B.-C."/>
            <person name="Zhanga Y.-Z."/>
        </authorList>
    </citation>
    <scope>NUCLEOTIDE SEQUENCE [LARGE SCALE GENOMIC DNA]</scope>
    <source>
        <strain evidence="2 3">ACAM 611</strain>
    </source>
</reference>
<keyword evidence="3" id="KW-1185">Reference proteome</keyword>
<comment type="caution">
    <text evidence="2">The sequence shown here is derived from an EMBL/GenBank/DDBJ whole genome shotgun (WGS) entry which is preliminary data.</text>
</comment>
<protein>
    <submittedName>
        <fullName evidence="2">Uncharacterized protein</fullName>
    </submittedName>
</protein>
<evidence type="ECO:0000313" key="3">
    <source>
        <dbReference type="Proteomes" id="UP000053586"/>
    </source>
</evidence>
<dbReference type="RefSeq" id="WP_006002256.1">
    <property type="nucleotide sequence ID" value="NZ_BAET01000002.1"/>
</dbReference>
<evidence type="ECO:0000313" key="2">
    <source>
        <dbReference type="EMBL" id="GAB54229.1"/>
    </source>
</evidence>
<sequence length="61" mass="7102">MGKDNRVKLDDFDAEELAHSSKNKSAEHIRTGLEKKEREKRLKNSESKKRHQPEPASKKDD</sequence>
<feature type="region of interest" description="Disordered" evidence="1">
    <location>
        <begin position="15"/>
        <end position="61"/>
    </location>
</feature>
<dbReference type="Proteomes" id="UP000053586">
    <property type="component" value="Unassembled WGS sequence"/>
</dbReference>
<dbReference type="EMBL" id="BAET01000002">
    <property type="protein sequence ID" value="GAB54229.1"/>
    <property type="molecule type" value="Genomic_DNA"/>
</dbReference>
<gene>
    <name evidence="2" type="ORF">GPUN_0075</name>
</gene>
<proteinExistence type="predicted"/>
<dbReference type="AlphaFoldDB" id="H5T7F2"/>
<name>H5T7F2_9ALTE</name>